<dbReference type="Proteomes" id="UP000095280">
    <property type="component" value="Unplaced"/>
</dbReference>
<evidence type="ECO:0000256" key="1">
    <source>
        <dbReference type="SAM" id="MobiDB-lite"/>
    </source>
</evidence>
<protein>
    <submittedName>
        <fullName evidence="3">Uncharacterized protein</fullName>
    </submittedName>
</protein>
<feature type="compositionally biased region" description="Low complexity" evidence="1">
    <location>
        <begin position="24"/>
        <end position="41"/>
    </location>
</feature>
<feature type="region of interest" description="Disordered" evidence="1">
    <location>
        <begin position="1"/>
        <end position="42"/>
    </location>
</feature>
<keyword evidence="2" id="KW-1185">Reference proteome</keyword>
<reference evidence="3" key="1">
    <citation type="submission" date="2016-11" db="UniProtKB">
        <authorList>
            <consortium name="WormBaseParasite"/>
        </authorList>
    </citation>
    <scope>IDENTIFICATION</scope>
</reference>
<evidence type="ECO:0000313" key="2">
    <source>
        <dbReference type="Proteomes" id="UP000095280"/>
    </source>
</evidence>
<sequence>MYCSVCGRPGISQTEPQSLPPRRPAGASAHARAAPQPASHSVAIDGGGLRLARCPCQSPAVKRRNLMLRLRDRPGRQSVWPPCNHGNRVRQLEPASPS</sequence>
<dbReference type="WBParaSite" id="maker-uti_cns_0008852-snap-gene-0.6-mRNA-1">
    <property type="protein sequence ID" value="maker-uti_cns_0008852-snap-gene-0.6-mRNA-1"/>
    <property type="gene ID" value="maker-uti_cns_0008852-snap-gene-0.6"/>
</dbReference>
<evidence type="ECO:0000313" key="3">
    <source>
        <dbReference type="WBParaSite" id="maker-uti_cns_0008852-snap-gene-0.6-mRNA-1"/>
    </source>
</evidence>
<proteinExistence type="predicted"/>
<organism evidence="2 3">
    <name type="scientific">Macrostomum lignano</name>
    <dbReference type="NCBI Taxonomy" id="282301"/>
    <lineage>
        <taxon>Eukaryota</taxon>
        <taxon>Metazoa</taxon>
        <taxon>Spiralia</taxon>
        <taxon>Lophotrochozoa</taxon>
        <taxon>Platyhelminthes</taxon>
        <taxon>Rhabditophora</taxon>
        <taxon>Macrostomorpha</taxon>
        <taxon>Macrostomida</taxon>
        <taxon>Macrostomidae</taxon>
        <taxon>Macrostomum</taxon>
    </lineage>
</organism>
<accession>A0A1I8HY92</accession>
<name>A0A1I8HY92_9PLAT</name>
<dbReference type="AlphaFoldDB" id="A0A1I8HY92"/>
<feature type="region of interest" description="Disordered" evidence="1">
    <location>
        <begin position="74"/>
        <end position="98"/>
    </location>
</feature>